<dbReference type="Pfam" id="PF13095">
    <property type="entry name" value="FTA2"/>
    <property type="match status" value="1"/>
</dbReference>
<feature type="non-terminal residue" evidence="1">
    <location>
        <position position="1"/>
    </location>
</feature>
<organism evidence="1 2">
    <name type="scientific">Cladorrhinum samala</name>
    <dbReference type="NCBI Taxonomy" id="585594"/>
    <lineage>
        <taxon>Eukaryota</taxon>
        <taxon>Fungi</taxon>
        <taxon>Dikarya</taxon>
        <taxon>Ascomycota</taxon>
        <taxon>Pezizomycotina</taxon>
        <taxon>Sordariomycetes</taxon>
        <taxon>Sordariomycetidae</taxon>
        <taxon>Sordariales</taxon>
        <taxon>Podosporaceae</taxon>
        <taxon>Cladorrhinum</taxon>
    </lineage>
</organism>
<reference evidence="1" key="2">
    <citation type="submission" date="2023-06" db="EMBL/GenBank/DDBJ databases">
        <authorList>
            <consortium name="Lawrence Berkeley National Laboratory"/>
            <person name="Mondo S.J."/>
            <person name="Hensen N."/>
            <person name="Bonometti L."/>
            <person name="Westerberg I."/>
            <person name="Brannstrom I.O."/>
            <person name="Guillou S."/>
            <person name="Cros-Aarteil S."/>
            <person name="Calhoun S."/>
            <person name="Haridas S."/>
            <person name="Kuo A."/>
            <person name="Pangilinan J."/>
            <person name="Riley R."/>
            <person name="Labutti K."/>
            <person name="Andreopoulos B."/>
            <person name="Lipzen A."/>
            <person name="Chen C."/>
            <person name="Yanf M."/>
            <person name="Daum C."/>
            <person name="Ng V."/>
            <person name="Clum A."/>
            <person name="Steindorff A."/>
            <person name="Ohm R."/>
            <person name="Martin F."/>
            <person name="Silar P."/>
            <person name="Natvig D."/>
            <person name="Lalanne C."/>
            <person name="Gautier V."/>
            <person name="Ament-Velasquez S.L."/>
            <person name="Kruys A."/>
            <person name="Hutchinson M.I."/>
            <person name="Powell A.J."/>
            <person name="Barry K."/>
            <person name="Miller A.N."/>
            <person name="Grigoriev I.V."/>
            <person name="Debuchy R."/>
            <person name="Gladieux P."/>
            <person name="Thoren M.H."/>
            <person name="Johannesson H."/>
        </authorList>
    </citation>
    <scope>NUCLEOTIDE SEQUENCE</scope>
    <source>
        <strain evidence="1">PSN324</strain>
    </source>
</reference>
<protein>
    <submittedName>
        <fullName evidence="1">Uncharacterized protein</fullName>
    </submittedName>
</protein>
<dbReference type="Proteomes" id="UP001321749">
    <property type="component" value="Unassembled WGS sequence"/>
</dbReference>
<dbReference type="AlphaFoldDB" id="A0AAV9HYM3"/>
<keyword evidence="2" id="KW-1185">Reference proteome</keyword>
<sequence length="257" mass="29131">NQTTTITSVCDPESLPRVPGPKLGPFTSTALADIKFLSELGDGDNKDSHVWKVQINIDNEWEMYALKMVSTPLAACLVNPLNHLVYYHPNLYRDKVQAKYMHTLPRCNFREGYLSPFGCECRAYGRLKEHGREDLAHKAHGYLLIPYQQQLELLRAYSAAAGYEFAPSHLDQLWGRPEKDRLLPVKAIVKELVPAESATCGIGPRASQARKAWEDLEALHRLGIFVLDIQYWNYLDGKLIDFSRALTSYHPCLDSCP</sequence>
<dbReference type="InterPro" id="IPR025213">
    <property type="entry name" value="Sim4_Fta2"/>
</dbReference>
<reference evidence="1" key="1">
    <citation type="journal article" date="2023" name="Mol. Phylogenet. Evol.">
        <title>Genome-scale phylogeny and comparative genomics of the fungal order Sordariales.</title>
        <authorList>
            <person name="Hensen N."/>
            <person name="Bonometti L."/>
            <person name="Westerberg I."/>
            <person name="Brannstrom I.O."/>
            <person name="Guillou S."/>
            <person name="Cros-Aarteil S."/>
            <person name="Calhoun S."/>
            <person name="Haridas S."/>
            <person name="Kuo A."/>
            <person name="Mondo S."/>
            <person name="Pangilinan J."/>
            <person name="Riley R."/>
            <person name="LaButti K."/>
            <person name="Andreopoulos B."/>
            <person name="Lipzen A."/>
            <person name="Chen C."/>
            <person name="Yan M."/>
            <person name="Daum C."/>
            <person name="Ng V."/>
            <person name="Clum A."/>
            <person name="Steindorff A."/>
            <person name="Ohm R.A."/>
            <person name="Martin F."/>
            <person name="Silar P."/>
            <person name="Natvig D.O."/>
            <person name="Lalanne C."/>
            <person name="Gautier V."/>
            <person name="Ament-Velasquez S.L."/>
            <person name="Kruys A."/>
            <person name="Hutchinson M.I."/>
            <person name="Powell A.J."/>
            <person name="Barry K."/>
            <person name="Miller A.N."/>
            <person name="Grigoriev I.V."/>
            <person name="Debuchy R."/>
            <person name="Gladieux P."/>
            <person name="Hiltunen Thoren M."/>
            <person name="Johannesson H."/>
        </authorList>
    </citation>
    <scope>NUCLEOTIDE SEQUENCE</scope>
    <source>
        <strain evidence="1">PSN324</strain>
    </source>
</reference>
<proteinExistence type="predicted"/>
<gene>
    <name evidence="1" type="ORF">QBC42DRAFT_333016</name>
</gene>
<name>A0AAV9HYM3_9PEZI</name>
<dbReference type="EMBL" id="MU864936">
    <property type="protein sequence ID" value="KAK4465821.1"/>
    <property type="molecule type" value="Genomic_DNA"/>
</dbReference>
<evidence type="ECO:0000313" key="1">
    <source>
        <dbReference type="EMBL" id="KAK4465821.1"/>
    </source>
</evidence>
<comment type="caution">
    <text evidence="1">The sequence shown here is derived from an EMBL/GenBank/DDBJ whole genome shotgun (WGS) entry which is preliminary data.</text>
</comment>
<evidence type="ECO:0000313" key="2">
    <source>
        <dbReference type="Proteomes" id="UP001321749"/>
    </source>
</evidence>
<feature type="non-terminal residue" evidence="1">
    <location>
        <position position="257"/>
    </location>
</feature>
<accession>A0AAV9HYM3</accession>